<dbReference type="EMBL" id="CM037617">
    <property type="protein sequence ID" value="KAH8006007.1"/>
    <property type="molecule type" value="Genomic_DNA"/>
</dbReference>
<organism evidence="1 2">
    <name type="scientific">Sphaerodactylus townsendi</name>
    <dbReference type="NCBI Taxonomy" id="933632"/>
    <lineage>
        <taxon>Eukaryota</taxon>
        <taxon>Metazoa</taxon>
        <taxon>Chordata</taxon>
        <taxon>Craniata</taxon>
        <taxon>Vertebrata</taxon>
        <taxon>Euteleostomi</taxon>
        <taxon>Lepidosauria</taxon>
        <taxon>Squamata</taxon>
        <taxon>Bifurcata</taxon>
        <taxon>Gekkota</taxon>
        <taxon>Sphaerodactylidae</taxon>
        <taxon>Sphaerodactylus</taxon>
    </lineage>
</organism>
<evidence type="ECO:0000313" key="1">
    <source>
        <dbReference type="EMBL" id="KAH8006007.1"/>
    </source>
</evidence>
<evidence type="ECO:0000313" key="2">
    <source>
        <dbReference type="Proteomes" id="UP000827872"/>
    </source>
</evidence>
<dbReference type="Proteomes" id="UP000827872">
    <property type="component" value="Linkage Group LG04"/>
</dbReference>
<protein>
    <submittedName>
        <fullName evidence="1">Uncharacterized protein</fullName>
    </submittedName>
</protein>
<keyword evidence="2" id="KW-1185">Reference proteome</keyword>
<reference evidence="1" key="1">
    <citation type="submission" date="2021-08" db="EMBL/GenBank/DDBJ databases">
        <title>The first chromosome-level gecko genome reveals the dynamic sex chromosomes of Neotropical dwarf geckos (Sphaerodactylidae: Sphaerodactylus).</title>
        <authorList>
            <person name="Pinto B.J."/>
            <person name="Keating S.E."/>
            <person name="Gamble T."/>
        </authorList>
    </citation>
    <scope>NUCLEOTIDE SEQUENCE</scope>
    <source>
        <strain evidence="1">TG3544</strain>
    </source>
</reference>
<gene>
    <name evidence="1" type="ORF">K3G42_031726</name>
</gene>
<accession>A0ACB8FL90</accession>
<name>A0ACB8FL90_9SAUR</name>
<comment type="caution">
    <text evidence="1">The sequence shown here is derived from an EMBL/GenBank/DDBJ whole genome shotgun (WGS) entry which is preliminary data.</text>
</comment>
<sequence>MMCVCVCVCAGRENRTNGFCAGWLIRSNTALSDTGLGHTLEPRKGERSSDSSWDACHQPCTRINEASKKTPPAPPRGALCFEPILWTRNPDLDTLLPSPNATGGCIHHAQTLS</sequence>
<proteinExistence type="predicted"/>